<name>A0A8H5VAB4_9HYPO</name>
<accession>A0A8H5VAB4</accession>
<comment type="caution">
    <text evidence="1">The sequence shown here is derived from an EMBL/GenBank/DDBJ whole genome shotgun (WGS) entry which is preliminary data.</text>
</comment>
<dbReference type="GeneID" id="59298902"/>
<keyword evidence="2" id="KW-1185">Reference proteome</keyword>
<reference evidence="1 2" key="1">
    <citation type="submission" date="2020-05" db="EMBL/GenBank/DDBJ databases">
        <title>Identification and distribution of gene clusters putatively required for synthesis of sphingolipid metabolism inhibitors in phylogenetically diverse species of the filamentous fungus Fusarium.</title>
        <authorList>
            <person name="Kim H.-S."/>
            <person name="Busman M."/>
            <person name="Brown D.W."/>
            <person name="Divon H."/>
            <person name="Uhlig S."/>
            <person name="Proctor R.H."/>
        </authorList>
    </citation>
    <scope>NUCLEOTIDE SEQUENCE [LARGE SCALE GENOMIC DNA]</scope>
    <source>
        <strain evidence="1 2">NRRL 66243</strain>
    </source>
</reference>
<sequence length="248" mass="29388">MFAQIDAKFPRFRPMFEAELAYHDICNPVRDRPRSTERLINRIRPPSCSWVEGFFSENVDCPDVYGPSLYAGFVDVHGPDRDPMETTGYLSDDSHERWQRQSGDVRDALSYCLRLLAEEAPEEFEAQVYKTLPHWVGRYHPREFLGLKFNLWDIPSRDDVAHALDLFNIPDFVWKLPDMWSYPHRFYLELGDGPDNPRPENAERCQYDAEYDNPMRMVDHFDYRHRYKIRFSATATAIRFLNRLPAEQ</sequence>
<evidence type="ECO:0000313" key="2">
    <source>
        <dbReference type="Proteomes" id="UP000530670"/>
    </source>
</evidence>
<proteinExistence type="predicted"/>
<dbReference type="RefSeq" id="XP_037199486.1">
    <property type="nucleotide sequence ID" value="XM_037346632.1"/>
</dbReference>
<dbReference type="AlphaFoldDB" id="A0A8H5VAB4"/>
<dbReference type="EMBL" id="JAAQRI010000426">
    <property type="protein sequence ID" value="KAF5615018.1"/>
    <property type="molecule type" value="Genomic_DNA"/>
</dbReference>
<dbReference type="Proteomes" id="UP000530670">
    <property type="component" value="Unassembled WGS sequence"/>
</dbReference>
<evidence type="ECO:0000313" key="1">
    <source>
        <dbReference type="EMBL" id="KAF5615018.1"/>
    </source>
</evidence>
<organism evidence="1 2">
    <name type="scientific">Fusarium tjaetaba</name>
    <dbReference type="NCBI Taxonomy" id="1567544"/>
    <lineage>
        <taxon>Eukaryota</taxon>
        <taxon>Fungi</taxon>
        <taxon>Dikarya</taxon>
        <taxon>Ascomycota</taxon>
        <taxon>Pezizomycotina</taxon>
        <taxon>Sordariomycetes</taxon>
        <taxon>Hypocreomycetidae</taxon>
        <taxon>Hypocreales</taxon>
        <taxon>Nectriaceae</taxon>
        <taxon>Fusarium</taxon>
        <taxon>Fusarium fujikuroi species complex</taxon>
    </lineage>
</organism>
<dbReference type="OrthoDB" id="5062850at2759"/>
<gene>
    <name evidence="1" type="ORF">FTJAE_13484</name>
</gene>
<protein>
    <submittedName>
        <fullName evidence="1">Uncharacterized protein</fullName>
    </submittedName>
</protein>